<evidence type="ECO:0000313" key="2">
    <source>
        <dbReference type="Proteomes" id="UP001250662"/>
    </source>
</evidence>
<keyword evidence="2" id="KW-1185">Reference proteome</keyword>
<evidence type="ECO:0000313" key="1">
    <source>
        <dbReference type="EMBL" id="MDT0620158.1"/>
    </source>
</evidence>
<gene>
    <name evidence="1" type="ORF">RM520_00900</name>
</gene>
<sequence length="192" mass="22544">MKYKLFSTLIVLGCLLGQAQIKQEREFRIDKKDFPSQAIALISPYVTNSKRVRFYKETDGEKTSFEAKFKKDKLFYSIEFDTIGNLEDIEFVIRKTDIPTDVFKNIANYLNVTYKKVKLKKIQQQYLAKVNNSEIVLKDAFQNLLLQSIRYEIIISAKAKKGFQIFEITFDSQGKQISTRRFSDSKYDHVLY</sequence>
<accession>A0ABU3BE11</accession>
<reference evidence="1 2" key="1">
    <citation type="submission" date="2023-09" db="EMBL/GenBank/DDBJ databases">
        <authorList>
            <person name="Rey-Velasco X."/>
        </authorList>
    </citation>
    <scope>NUCLEOTIDE SEQUENCE [LARGE SCALE GENOMIC DNA]</scope>
    <source>
        <strain evidence="1 2">P007</strain>
    </source>
</reference>
<protein>
    <recommendedName>
        <fullName evidence="3">PepSY domain-containing protein</fullName>
    </recommendedName>
</protein>
<dbReference type="Gene3D" id="3.40.1420.30">
    <property type="match status" value="1"/>
</dbReference>
<dbReference type="EMBL" id="JAVRHU010000001">
    <property type="protein sequence ID" value="MDT0620158.1"/>
    <property type="molecule type" value="Genomic_DNA"/>
</dbReference>
<dbReference type="SUPFAM" id="SSF160574">
    <property type="entry name" value="BT0923-like"/>
    <property type="match status" value="1"/>
</dbReference>
<organism evidence="1 2">
    <name type="scientific">Croceitalea vernalis</name>
    <dbReference type="NCBI Taxonomy" id="3075599"/>
    <lineage>
        <taxon>Bacteria</taxon>
        <taxon>Pseudomonadati</taxon>
        <taxon>Bacteroidota</taxon>
        <taxon>Flavobacteriia</taxon>
        <taxon>Flavobacteriales</taxon>
        <taxon>Flavobacteriaceae</taxon>
        <taxon>Croceitalea</taxon>
    </lineage>
</organism>
<comment type="caution">
    <text evidence="1">The sequence shown here is derived from an EMBL/GenBank/DDBJ whole genome shotgun (WGS) entry which is preliminary data.</text>
</comment>
<dbReference type="Proteomes" id="UP001250662">
    <property type="component" value="Unassembled WGS sequence"/>
</dbReference>
<name>A0ABU3BE11_9FLAO</name>
<proteinExistence type="predicted"/>
<evidence type="ECO:0008006" key="3">
    <source>
        <dbReference type="Google" id="ProtNLM"/>
    </source>
</evidence>
<dbReference type="RefSeq" id="WP_311383819.1">
    <property type="nucleotide sequence ID" value="NZ_JAVRHU010000001.1"/>
</dbReference>